<evidence type="ECO:0000313" key="2">
    <source>
        <dbReference type="Proteomes" id="UP001430953"/>
    </source>
</evidence>
<accession>A0AAW2EFC4</accession>
<dbReference type="AlphaFoldDB" id="A0AAW2EFC4"/>
<sequence length="120" mass="13774">MTTLARCRRPSDVVPLIVTGRASVRYYARVRRYVTGRWNGFGALYPSRRLYDYSSYDSLTGLHFVGDSYERRRGRGRSGIRIRWRTTKRGSRTLVLLPEASPSARKFSLPREHGIYGTAG</sequence>
<dbReference type="Proteomes" id="UP001430953">
    <property type="component" value="Unassembled WGS sequence"/>
</dbReference>
<evidence type="ECO:0000313" key="1">
    <source>
        <dbReference type="EMBL" id="KAL0101680.1"/>
    </source>
</evidence>
<reference evidence="1 2" key="1">
    <citation type="submission" date="2023-03" db="EMBL/GenBank/DDBJ databases">
        <title>High recombination rates correlate with genetic variation in Cardiocondyla obscurior ants.</title>
        <authorList>
            <person name="Errbii M."/>
        </authorList>
    </citation>
    <scope>NUCLEOTIDE SEQUENCE [LARGE SCALE GENOMIC DNA]</scope>
    <source>
        <strain evidence="1">Alpha-2009</strain>
        <tissue evidence="1">Whole body</tissue>
    </source>
</reference>
<comment type="caution">
    <text evidence="1">The sequence shown here is derived from an EMBL/GenBank/DDBJ whole genome shotgun (WGS) entry which is preliminary data.</text>
</comment>
<gene>
    <name evidence="1" type="ORF">PUN28_019088</name>
</gene>
<dbReference type="EMBL" id="JADYXP020000024">
    <property type="protein sequence ID" value="KAL0101680.1"/>
    <property type="molecule type" value="Genomic_DNA"/>
</dbReference>
<keyword evidence="2" id="KW-1185">Reference proteome</keyword>
<name>A0AAW2EFC4_9HYME</name>
<organism evidence="1 2">
    <name type="scientific">Cardiocondyla obscurior</name>
    <dbReference type="NCBI Taxonomy" id="286306"/>
    <lineage>
        <taxon>Eukaryota</taxon>
        <taxon>Metazoa</taxon>
        <taxon>Ecdysozoa</taxon>
        <taxon>Arthropoda</taxon>
        <taxon>Hexapoda</taxon>
        <taxon>Insecta</taxon>
        <taxon>Pterygota</taxon>
        <taxon>Neoptera</taxon>
        <taxon>Endopterygota</taxon>
        <taxon>Hymenoptera</taxon>
        <taxon>Apocrita</taxon>
        <taxon>Aculeata</taxon>
        <taxon>Formicoidea</taxon>
        <taxon>Formicidae</taxon>
        <taxon>Myrmicinae</taxon>
        <taxon>Cardiocondyla</taxon>
    </lineage>
</organism>
<protein>
    <submittedName>
        <fullName evidence="1">Uncharacterized protein</fullName>
    </submittedName>
</protein>
<proteinExistence type="predicted"/>